<sequence>MGTTVFTAKKSINGKRSKDSRPETGSESLAVTPDNTQILRIILSSFTCVVLARAADEQCDRKQRKRDFTGHAASSGPCRSLLYVPNNIGYKNVVLARRNPEFRNLAYLSTIFVDAMNQTDSSINNAHLEADWAECDECDGWICGNCLVNDFDDEVDFVRQICLTRRED</sequence>
<dbReference type="WBParaSite" id="nRc.2.0.1.t46260-RA">
    <property type="protein sequence ID" value="nRc.2.0.1.t46260-RA"/>
    <property type="gene ID" value="nRc.2.0.1.g46260"/>
</dbReference>
<dbReference type="AlphaFoldDB" id="A0A915L5A0"/>
<organism evidence="2 3">
    <name type="scientific">Romanomermis culicivorax</name>
    <name type="common">Nematode worm</name>
    <dbReference type="NCBI Taxonomy" id="13658"/>
    <lineage>
        <taxon>Eukaryota</taxon>
        <taxon>Metazoa</taxon>
        <taxon>Ecdysozoa</taxon>
        <taxon>Nematoda</taxon>
        <taxon>Enoplea</taxon>
        <taxon>Dorylaimia</taxon>
        <taxon>Mermithida</taxon>
        <taxon>Mermithoidea</taxon>
        <taxon>Mermithidae</taxon>
        <taxon>Romanomermis</taxon>
    </lineage>
</organism>
<evidence type="ECO:0000256" key="1">
    <source>
        <dbReference type="SAM" id="MobiDB-lite"/>
    </source>
</evidence>
<dbReference type="Proteomes" id="UP000887565">
    <property type="component" value="Unplaced"/>
</dbReference>
<name>A0A915L5A0_ROMCU</name>
<evidence type="ECO:0000313" key="2">
    <source>
        <dbReference type="Proteomes" id="UP000887565"/>
    </source>
</evidence>
<protein>
    <submittedName>
        <fullName evidence="3">Uncharacterized protein</fullName>
    </submittedName>
</protein>
<proteinExistence type="predicted"/>
<evidence type="ECO:0000313" key="3">
    <source>
        <dbReference type="WBParaSite" id="nRc.2.0.1.t46260-RA"/>
    </source>
</evidence>
<accession>A0A915L5A0</accession>
<feature type="region of interest" description="Disordered" evidence="1">
    <location>
        <begin position="1"/>
        <end position="29"/>
    </location>
</feature>
<reference evidence="3" key="1">
    <citation type="submission" date="2022-11" db="UniProtKB">
        <authorList>
            <consortium name="WormBaseParasite"/>
        </authorList>
    </citation>
    <scope>IDENTIFICATION</scope>
</reference>
<keyword evidence="2" id="KW-1185">Reference proteome</keyword>